<evidence type="ECO:0000256" key="1">
    <source>
        <dbReference type="SAM" id="MobiDB-lite"/>
    </source>
</evidence>
<feature type="compositionally biased region" description="Pro residues" evidence="1">
    <location>
        <begin position="195"/>
        <end position="204"/>
    </location>
</feature>
<dbReference type="RefSeq" id="WP_050433455.1">
    <property type="nucleotide sequence ID" value="NZ_CP012159.1"/>
</dbReference>
<feature type="compositionally biased region" description="Low complexity" evidence="1">
    <location>
        <begin position="168"/>
        <end position="177"/>
    </location>
</feature>
<proteinExistence type="predicted"/>
<sequence length="324" mass="33711">MAEMVYAVHTRTCTYMLDEEGVCGWVLSPSGSEAQDRCMGAQFVACLDLRVDGGLVGELRVGAAGLFVRRESGRFVLLKTSVIERIDYQGPGAYQQDGEMTLTVPLWSSTSFAGELAAEVVGAAWKPVTVPLVSPPGSEGAGRSTLPPQPLPPLPVVRGRSEVPPAPSFAGARGRSAAPPPPSPSVAGTRGRSVAPPPPPPPSPAKGRSVPAPPNPPPAGGRSSVPPPPPRGARGGAAGALPLGPARHGGSWEADDAMELMPESDDTPPMSLSASDIEAISTWSGEETRQIPHDQPEHHEDPPRGLSPPTPSWWSGEEDEGRGR</sequence>
<dbReference type="STRING" id="52.CMC5_059260"/>
<dbReference type="KEGG" id="ccro:CMC5_059260"/>
<accession>A0A0K1ELF7</accession>
<feature type="compositionally biased region" description="Pro residues" evidence="1">
    <location>
        <begin position="211"/>
        <end position="231"/>
    </location>
</feature>
<feature type="compositionally biased region" description="Acidic residues" evidence="1">
    <location>
        <begin position="253"/>
        <end position="266"/>
    </location>
</feature>
<dbReference type="EMBL" id="CP012159">
    <property type="protein sequence ID" value="AKT41715.1"/>
    <property type="molecule type" value="Genomic_DNA"/>
</dbReference>
<gene>
    <name evidence="2" type="ORF">CMC5_059260</name>
</gene>
<name>A0A0K1ELF7_CHOCO</name>
<keyword evidence="3" id="KW-1185">Reference proteome</keyword>
<organism evidence="2 3">
    <name type="scientific">Chondromyces crocatus</name>
    <dbReference type="NCBI Taxonomy" id="52"/>
    <lineage>
        <taxon>Bacteria</taxon>
        <taxon>Pseudomonadati</taxon>
        <taxon>Myxococcota</taxon>
        <taxon>Polyangia</taxon>
        <taxon>Polyangiales</taxon>
        <taxon>Polyangiaceae</taxon>
        <taxon>Chondromyces</taxon>
    </lineage>
</organism>
<dbReference type="OrthoDB" id="5526594at2"/>
<evidence type="ECO:0000313" key="3">
    <source>
        <dbReference type="Proteomes" id="UP000067626"/>
    </source>
</evidence>
<feature type="region of interest" description="Disordered" evidence="1">
    <location>
        <begin position="135"/>
        <end position="324"/>
    </location>
</feature>
<dbReference type="AlphaFoldDB" id="A0A0K1ELF7"/>
<protein>
    <submittedName>
        <fullName evidence="2">Uncharacterized protein</fullName>
    </submittedName>
</protein>
<evidence type="ECO:0000313" key="2">
    <source>
        <dbReference type="EMBL" id="AKT41715.1"/>
    </source>
</evidence>
<feature type="compositionally biased region" description="Low complexity" evidence="1">
    <location>
        <begin position="239"/>
        <end position="249"/>
    </location>
</feature>
<dbReference type="Proteomes" id="UP000067626">
    <property type="component" value="Chromosome"/>
</dbReference>
<reference evidence="2 3" key="1">
    <citation type="submission" date="2015-07" db="EMBL/GenBank/DDBJ databases">
        <title>Genome analysis of myxobacterium Chondromyces crocatus Cm c5 reveals a high potential for natural compound synthesis and the genetic basis for the loss of fruiting body formation.</title>
        <authorList>
            <person name="Zaburannyi N."/>
            <person name="Bunk B."/>
            <person name="Maier J."/>
            <person name="Overmann J."/>
            <person name="Mueller R."/>
        </authorList>
    </citation>
    <scope>NUCLEOTIDE SEQUENCE [LARGE SCALE GENOMIC DNA]</scope>
    <source>
        <strain evidence="2 3">Cm c5</strain>
    </source>
</reference>
<feature type="compositionally biased region" description="Basic and acidic residues" evidence="1">
    <location>
        <begin position="286"/>
        <end position="303"/>
    </location>
</feature>